<keyword evidence="1" id="KW-0732">Signal</keyword>
<name>A0A1G9VLF3_9HYPH</name>
<dbReference type="InterPro" id="IPR022584">
    <property type="entry name" value="DUF2937"/>
</dbReference>
<evidence type="ECO:0000313" key="3">
    <source>
        <dbReference type="Proteomes" id="UP000198704"/>
    </source>
</evidence>
<dbReference type="OrthoDB" id="193051at2"/>
<dbReference type="AlphaFoldDB" id="A0A1G9VLF3"/>
<proteinExistence type="predicted"/>
<evidence type="ECO:0008006" key="4">
    <source>
        <dbReference type="Google" id="ProtNLM"/>
    </source>
</evidence>
<dbReference type="Pfam" id="PF11157">
    <property type="entry name" value="DUF2937"/>
    <property type="match status" value="1"/>
</dbReference>
<keyword evidence="3" id="KW-1185">Reference proteome</keyword>
<gene>
    <name evidence="2" type="ORF">SAMN05216360_103227</name>
</gene>
<organism evidence="2 3">
    <name type="scientific">Methylobacterium phyllostachyos</name>
    <dbReference type="NCBI Taxonomy" id="582672"/>
    <lineage>
        <taxon>Bacteria</taxon>
        <taxon>Pseudomonadati</taxon>
        <taxon>Pseudomonadota</taxon>
        <taxon>Alphaproteobacteria</taxon>
        <taxon>Hyphomicrobiales</taxon>
        <taxon>Methylobacteriaceae</taxon>
        <taxon>Methylobacterium</taxon>
    </lineage>
</organism>
<reference evidence="3" key="1">
    <citation type="submission" date="2016-10" db="EMBL/GenBank/DDBJ databases">
        <authorList>
            <person name="Varghese N."/>
            <person name="Submissions S."/>
        </authorList>
    </citation>
    <scope>NUCLEOTIDE SEQUENCE [LARGE SCALE GENOMIC DNA]</scope>
    <source>
        <strain evidence="3">BL47</strain>
    </source>
</reference>
<dbReference type="Proteomes" id="UP000198704">
    <property type="component" value="Unassembled WGS sequence"/>
</dbReference>
<evidence type="ECO:0000313" key="2">
    <source>
        <dbReference type="EMBL" id="SDM72936.1"/>
    </source>
</evidence>
<dbReference type="EMBL" id="FNHS01000003">
    <property type="protein sequence ID" value="SDM72936.1"/>
    <property type="molecule type" value="Genomic_DNA"/>
</dbReference>
<dbReference type="STRING" id="582672.SAMN05216360_103227"/>
<evidence type="ECO:0000256" key="1">
    <source>
        <dbReference type="SAM" id="SignalP"/>
    </source>
</evidence>
<protein>
    <recommendedName>
        <fullName evidence="4">DUF2937 family protein</fullName>
    </recommendedName>
</protein>
<sequence>MFRVFRTLGVALGLLGGGIAAQAPEFAQQYAQRIGGAADELRRQVAVLESDAQATGETREGAIDRLRSNPDQLVARRGAAAQADIARLARLSAQQQALASATSPLGRVVAMLRDPDVPVAEAAYRDFSPAIPTTADGLAAGLIGFFAAWGGWRVVSDLGRRTLRRRPRATATAT</sequence>
<feature type="chain" id="PRO_5011649937" description="DUF2937 family protein" evidence="1">
    <location>
        <begin position="24"/>
        <end position="174"/>
    </location>
</feature>
<feature type="signal peptide" evidence="1">
    <location>
        <begin position="1"/>
        <end position="23"/>
    </location>
</feature>
<accession>A0A1G9VLF3</accession>
<dbReference type="RefSeq" id="WP_091714259.1">
    <property type="nucleotide sequence ID" value="NZ_FNHS01000003.1"/>
</dbReference>